<name>A0A327ZAA1_9ACTN</name>
<protein>
    <submittedName>
        <fullName evidence="2">PhoD-like phosphatase</fullName>
    </submittedName>
</protein>
<comment type="caution">
    <text evidence="2">The sequence shown here is derived from an EMBL/GenBank/DDBJ whole genome shotgun (WGS) entry which is preliminary data.</text>
</comment>
<gene>
    <name evidence="2" type="ORF">B0I29_108121</name>
</gene>
<dbReference type="InterPro" id="IPR018946">
    <property type="entry name" value="PhoD-like_MPP"/>
</dbReference>
<dbReference type="InterPro" id="IPR029052">
    <property type="entry name" value="Metallo-depent_PP-like"/>
</dbReference>
<keyword evidence="3" id="KW-1185">Reference proteome</keyword>
<evidence type="ECO:0000259" key="1">
    <source>
        <dbReference type="Pfam" id="PF09423"/>
    </source>
</evidence>
<proteinExistence type="predicted"/>
<feature type="domain" description="PhoD-like phosphatase metallophosphatase" evidence="1">
    <location>
        <begin position="45"/>
        <end position="222"/>
    </location>
</feature>
<evidence type="ECO:0000313" key="3">
    <source>
        <dbReference type="Proteomes" id="UP000249341"/>
    </source>
</evidence>
<dbReference type="Gene3D" id="3.60.21.70">
    <property type="entry name" value="PhoD-like phosphatase"/>
    <property type="match status" value="1"/>
</dbReference>
<dbReference type="Pfam" id="PF09423">
    <property type="entry name" value="PhoD"/>
    <property type="match status" value="1"/>
</dbReference>
<dbReference type="InterPro" id="IPR052900">
    <property type="entry name" value="Phospholipid_Metab_Enz"/>
</dbReference>
<dbReference type="PANTHER" id="PTHR43606">
    <property type="entry name" value="PHOSPHATASE, PUTATIVE (AFU_ORTHOLOGUE AFUA_6G08710)-RELATED"/>
    <property type="match status" value="1"/>
</dbReference>
<dbReference type="InterPro" id="IPR038607">
    <property type="entry name" value="PhoD-like_sf"/>
</dbReference>
<dbReference type="SUPFAM" id="SSF56300">
    <property type="entry name" value="Metallo-dependent phosphatases"/>
    <property type="match status" value="1"/>
</dbReference>
<accession>A0A327ZAA1</accession>
<dbReference type="PANTHER" id="PTHR43606:SF2">
    <property type="entry name" value="ALKALINE PHOSPHATASE FAMILY PROTEIN (AFU_ORTHOLOGUE AFUA_5G03860)"/>
    <property type="match status" value="1"/>
</dbReference>
<dbReference type="AlphaFoldDB" id="A0A327ZAA1"/>
<organism evidence="2 3">
    <name type="scientific">Actinoplanes lutulentus</name>
    <dbReference type="NCBI Taxonomy" id="1287878"/>
    <lineage>
        <taxon>Bacteria</taxon>
        <taxon>Bacillati</taxon>
        <taxon>Actinomycetota</taxon>
        <taxon>Actinomycetes</taxon>
        <taxon>Micromonosporales</taxon>
        <taxon>Micromonosporaceae</taxon>
        <taxon>Actinoplanes</taxon>
    </lineage>
</organism>
<dbReference type="Proteomes" id="UP000249341">
    <property type="component" value="Unassembled WGS sequence"/>
</dbReference>
<sequence length="252" mass="27758">MRPRAAYASAPADLFPVGVASGDPLPDAVILWTRLIKDGGLPRRPALQAAHAAFPWIVTWDDHETENNYATLIDETDDTGAKRQTPADFAKQRAAAYQAYYEHMPIRADLRPGSADLRIFRRFDYGRLVRFNVLDTRQYRTDQPGGFSGDFGLFEAGLANTAGTLTGEDQERWLLKGLDRSPARWNVIAQQVMMSRTRFPNPTGAGPTTLANLDQWDGYARSAPGCCSTCTTRRSLTRWCSPATSTPAGSAS</sequence>
<reference evidence="2 3" key="1">
    <citation type="submission" date="2018-06" db="EMBL/GenBank/DDBJ databases">
        <title>Genomic Encyclopedia of Type Strains, Phase III (KMG-III): the genomes of soil and plant-associated and newly described type strains.</title>
        <authorList>
            <person name="Whitman W."/>
        </authorList>
    </citation>
    <scope>NUCLEOTIDE SEQUENCE [LARGE SCALE GENOMIC DNA]</scope>
    <source>
        <strain evidence="2 3">CGMCC 4.7090</strain>
    </source>
</reference>
<dbReference type="CDD" id="cd07389">
    <property type="entry name" value="MPP_PhoD"/>
    <property type="match status" value="1"/>
</dbReference>
<evidence type="ECO:0000313" key="2">
    <source>
        <dbReference type="EMBL" id="RAK36532.1"/>
    </source>
</evidence>
<dbReference type="EMBL" id="QLMJ01000008">
    <property type="protein sequence ID" value="RAK36532.1"/>
    <property type="molecule type" value="Genomic_DNA"/>
</dbReference>